<dbReference type="PANTHER" id="PTHR21621">
    <property type="entry name" value="RIBOSOMAL PROTEIN S6 MODIFICATION PROTEIN"/>
    <property type="match status" value="1"/>
</dbReference>
<dbReference type="Gene3D" id="3.30.470.20">
    <property type="entry name" value="ATP-grasp fold, B domain"/>
    <property type="match status" value="1"/>
</dbReference>
<evidence type="ECO:0000313" key="2">
    <source>
        <dbReference type="Proteomes" id="UP000027936"/>
    </source>
</evidence>
<sequence length="355" mass="41019">MLSFGFLTLNKKTEHDYYTEIGKRGAPMDIEIFCFSPVDINPQTEHVHGKRFNSSTEKWEDAIFPIPTYIYDRCFYSSEEILKKYSPIVNWLKNRKDICFIGHGLPNKWKIYNTLSSHSILKYYIPDTSKAESSEEIFRALNRHKKIILKPENGAQGRGIISLTLKGKQIEFQTHRHKNVIHKIFSKKEPLNNWLKQLLTAHSYLIQEYLSLLDEDKRPFDIRILLQKDKGNNWKELGRGVRKGQEGHIISNLHGGGDAHSFSEWLNSIDRNQQELLLDDIQTIITQLPETLEENFGPLFELGIDLGVAKDGSIWILDTNSKPGHKTILQTNQGVENTLYSAPLEYCKHIALQRS</sequence>
<organism evidence="1 2">
    <name type="scientific">Schinkia azotoformans MEV2011</name>
    <dbReference type="NCBI Taxonomy" id="1348973"/>
    <lineage>
        <taxon>Bacteria</taxon>
        <taxon>Bacillati</taxon>
        <taxon>Bacillota</taxon>
        <taxon>Bacilli</taxon>
        <taxon>Bacillales</taxon>
        <taxon>Bacillaceae</taxon>
        <taxon>Calidifontibacillus/Schinkia group</taxon>
        <taxon>Schinkia</taxon>
    </lineage>
</organism>
<dbReference type="PATRIC" id="fig|1348973.3.peg.3992"/>
<dbReference type="GO" id="GO:0009432">
    <property type="term" value="P:SOS response"/>
    <property type="evidence" value="ECO:0007669"/>
    <property type="project" value="TreeGrafter"/>
</dbReference>
<dbReference type="Proteomes" id="UP000027936">
    <property type="component" value="Unassembled WGS sequence"/>
</dbReference>
<dbReference type="OrthoDB" id="7869153at2"/>
<dbReference type="AlphaFoldDB" id="A0A072NTY8"/>
<dbReference type="GO" id="GO:0005737">
    <property type="term" value="C:cytoplasm"/>
    <property type="evidence" value="ECO:0007669"/>
    <property type="project" value="TreeGrafter"/>
</dbReference>
<gene>
    <name evidence="1" type="ORF">M670_04107</name>
</gene>
<protein>
    <submittedName>
        <fullName evidence="1">YheC/D like ATP-grasp</fullName>
    </submittedName>
</protein>
<dbReference type="GO" id="GO:0018169">
    <property type="term" value="F:ribosomal S6-glutamic acid ligase activity"/>
    <property type="evidence" value="ECO:0007669"/>
    <property type="project" value="TreeGrafter"/>
</dbReference>
<accession>A0A072NTY8</accession>
<dbReference type="EMBL" id="JJRY01000023">
    <property type="protein sequence ID" value="KEF36690.1"/>
    <property type="molecule type" value="Genomic_DNA"/>
</dbReference>
<dbReference type="PANTHER" id="PTHR21621:SF0">
    <property type="entry name" value="BETA-CITRYLGLUTAMATE SYNTHASE B-RELATED"/>
    <property type="match status" value="1"/>
</dbReference>
<dbReference type="SUPFAM" id="SSF56059">
    <property type="entry name" value="Glutathione synthetase ATP-binding domain-like"/>
    <property type="match status" value="1"/>
</dbReference>
<name>A0A072NTY8_SCHAZ</name>
<dbReference type="InterPro" id="IPR026838">
    <property type="entry name" value="YheC/D"/>
</dbReference>
<comment type="caution">
    <text evidence="1">The sequence shown here is derived from an EMBL/GenBank/DDBJ whole genome shotgun (WGS) entry which is preliminary data.</text>
</comment>
<reference evidence="1 2" key="1">
    <citation type="submission" date="2014-04" db="EMBL/GenBank/DDBJ databases">
        <title>Draft genome sequence of Bacillus azotoformans MEV2011, a (co-) denitrifying strain unable to grow in the presence of oxygen.</title>
        <authorList>
            <person name="Nielsen M."/>
            <person name="Schreiber L."/>
            <person name="Finster K."/>
            <person name="Schramm A."/>
        </authorList>
    </citation>
    <scope>NUCLEOTIDE SEQUENCE [LARGE SCALE GENOMIC DNA]</scope>
    <source>
        <strain evidence="1 2">MEV2011</strain>
    </source>
</reference>
<proteinExistence type="predicted"/>
<dbReference type="Pfam" id="PF14398">
    <property type="entry name" value="ATPgrasp_YheCD"/>
    <property type="match status" value="1"/>
</dbReference>
<evidence type="ECO:0000313" key="1">
    <source>
        <dbReference type="EMBL" id="KEF36690.1"/>
    </source>
</evidence>